<gene>
    <name evidence="2" type="ORF">F5X68DRAFT_253762</name>
</gene>
<protein>
    <submittedName>
        <fullName evidence="2">Uncharacterized protein</fullName>
    </submittedName>
</protein>
<feature type="region of interest" description="Disordered" evidence="1">
    <location>
        <begin position="418"/>
        <end position="449"/>
    </location>
</feature>
<evidence type="ECO:0000256" key="1">
    <source>
        <dbReference type="SAM" id="MobiDB-lite"/>
    </source>
</evidence>
<feature type="compositionally biased region" description="Polar residues" evidence="1">
    <location>
        <begin position="431"/>
        <end position="446"/>
    </location>
</feature>
<sequence length="555" mass="60994">MASDSKSDSEEAEWPLELNVLDPKFLYGINKVLKITSHQPPQPFGDRGLIPPFDKHPRITSQDDLQARSTSDHVFTRHPMERQEGSQMPPGASQYFAQNDNATLVIAELLDVEDNIGAQVVLCKFKKESGEFLKPVAYWDKMGLDDRPIEVVAKIYDPLLYPKTSILAPGFRSDVVNVADAEYAREAAAHAELHEAAKTQPILHDFVPRFYGTWSTTIENEDDSWGCSDTRPDDNNSNGILPDRPVRIVLMEYIKGQTIWESCRRRYEDAFPVLVPSKKKGHDLEYRLNIFARILRGLVALEHVGVLPLELWATKLMITDAAGSDKRIQTLGKARVVLISYCRLRVTRYRSDGPHEDQNLPRPRHPSQSKYNPDELSCLAGWYPRDWLDDDQPFVDWVKKVFRKKDFAEVKLLPGITQPSSSKEVAPSLESAKQSSGSDKSPQKTSKGGLLLKDISSSSANESIAGSDVDLGSSMATLPTVASSLSSLPPMGGGSHATLTSAPSSLGIANEPTAKEAGRMAAASGIVPVPEIESGGEPGDEHDADDEGSPPNKSG</sequence>
<evidence type="ECO:0000313" key="3">
    <source>
        <dbReference type="Proteomes" id="UP000770015"/>
    </source>
</evidence>
<dbReference type="EMBL" id="JAGSXJ010000007">
    <property type="protein sequence ID" value="KAH6689435.1"/>
    <property type="molecule type" value="Genomic_DNA"/>
</dbReference>
<accession>A0A9P9ACD7</accession>
<comment type="caution">
    <text evidence="2">The sequence shown here is derived from an EMBL/GenBank/DDBJ whole genome shotgun (WGS) entry which is preliminary data.</text>
</comment>
<organism evidence="2 3">
    <name type="scientific">Plectosphaerella plurivora</name>
    <dbReference type="NCBI Taxonomy" id="936078"/>
    <lineage>
        <taxon>Eukaryota</taxon>
        <taxon>Fungi</taxon>
        <taxon>Dikarya</taxon>
        <taxon>Ascomycota</taxon>
        <taxon>Pezizomycotina</taxon>
        <taxon>Sordariomycetes</taxon>
        <taxon>Hypocreomycetidae</taxon>
        <taxon>Glomerellales</taxon>
        <taxon>Plectosphaerellaceae</taxon>
        <taxon>Plectosphaerella</taxon>
    </lineage>
</organism>
<dbReference type="AlphaFoldDB" id="A0A9P9ACD7"/>
<dbReference type="OrthoDB" id="4267316at2759"/>
<feature type="compositionally biased region" description="Acidic residues" evidence="1">
    <location>
        <begin position="538"/>
        <end position="548"/>
    </location>
</feature>
<reference evidence="2" key="1">
    <citation type="journal article" date="2021" name="Nat. Commun.">
        <title>Genetic determinants of endophytism in the Arabidopsis root mycobiome.</title>
        <authorList>
            <person name="Mesny F."/>
            <person name="Miyauchi S."/>
            <person name="Thiergart T."/>
            <person name="Pickel B."/>
            <person name="Atanasova L."/>
            <person name="Karlsson M."/>
            <person name="Huettel B."/>
            <person name="Barry K.W."/>
            <person name="Haridas S."/>
            <person name="Chen C."/>
            <person name="Bauer D."/>
            <person name="Andreopoulos W."/>
            <person name="Pangilinan J."/>
            <person name="LaButti K."/>
            <person name="Riley R."/>
            <person name="Lipzen A."/>
            <person name="Clum A."/>
            <person name="Drula E."/>
            <person name="Henrissat B."/>
            <person name="Kohler A."/>
            <person name="Grigoriev I.V."/>
            <person name="Martin F.M."/>
            <person name="Hacquard S."/>
        </authorList>
    </citation>
    <scope>NUCLEOTIDE SEQUENCE</scope>
    <source>
        <strain evidence="2">MPI-SDFR-AT-0117</strain>
    </source>
</reference>
<keyword evidence="3" id="KW-1185">Reference proteome</keyword>
<name>A0A9P9ACD7_9PEZI</name>
<feature type="region of interest" description="Disordered" evidence="1">
    <location>
        <begin position="352"/>
        <end position="371"/>
    </location>
</feature>
<dbReference type="Proteomes" id="UP000770015">
    <property type="component" value="Unassembled WGS sequence"/>
</dbReference>
<feature type="region of interest" description="Disordered" evidence="1">
    <location>
        <begin position="487"/>
        <end position="555"/>
    </location>
</feature>
<proteinExistence type="predicted"/>
<evidence type="ECO:0000313" key="2">
    <source>
        <dbReference type="EMBL" id="KAH6689435.1"/>
    </source>
</evidence>